<evidence type="ECO:0000259" key="1">
    <source>
        <dbReference type="Pfam" id="PF00561"/>
    </source>
</evidence>
<dbReference type="InterPro" id="IPR050471">
    <property type="entry name" value="AB_hydrolase"/>
</dbReference>
<protein>
    <recommendedName>
        <fullName evidence="1">AB hydrolase-1 domain-containing protein</fullName>
    </recommendedName>
</protein>
<dbReference type="InterPro" id="IPR000073">
    <property type="entry name" value="AB_hydrolase_1"/>
</dbReference>
<reference evidence="3" key="1">
    <citation type="journal article" date="2019" name="Int. J. Syst. Evol. Microbiol.">
        <title>The Global Catalogue of Microorganisms (GCM) 10K type strain sequencing project: providing services to taxonomists for standard genome sequencing and annotation.</title>
        <authorList>
            <consortium name="The Broad Institute Genomics Platform"/>
            <consortium name="The Broad Institute Genome Sequencing Center for Infectious Disease"/>
            <person name="Wu L."/>
            <person name="Ma J."/>
        </authorList>
    </citation>
    <scope>NUCLEOTIDE SEQUENCE [LARGE SCALE GENOMIC DNA]</scope>
    <source>
        <strain evidence="3">CGMCC 1.7693</strain>
    </source>
</reference>
<dbReference type="PANTHER" id="PTHR43433:SF5">
    <property type="entry name" value="AB HYDROLASE-1 DOMAIN-CONTAINING PROTEIN"/>
    <property type="match status" value="1"/>
</dbReference>
<dbReference type="Proteomes" id="UP000641206">
    <property type="component" value="Unassembled WGS sequence"/>
</dbReference>
<accession>A0ABQ2NQ50</accession>
<sequence length="258" mass="28644">MSWAKTNDGLEIFYEVKGNGSPIVFQSGYMGIHDIWDYQVEAMKGSYRCITHDNRGYGLSSKPIDSSFYTTEKNADDLKAVLDFAEVTEPFLLVSHSLGSMAALAFAGKYPQLVKGIILMGGPVFNSEGAAQLGGHEEMFAAYQTIPSDAANFYKQLGCDEEIALEAAKWQPTVFKNQTRTMLHYNPDSSVLNLQLPITVVHGTNDVVSEKEAVHTIVDTFSNAKWVELDGLNHFPQTESPETVNKLIHDFYMEINSN</sequence>
<keyword evidence="3" id="KW-1185">Reference proteome</keyword>
<gene>
    <name evidence="2" type="ORF">GCM10011346_08500</name>
</gene>
<dbReference type="SUPFAM" id="SSF53474">
    <property type="entry name" value="alpha/beta-Hydrolases"/>
    <property type="match status" value="1"/>
</dbReference>
<dbReference type="InterPro" id="IPR029058">
    <property type="entry name" value="AB_hydrolase_fold"/>
</dbReference>
<dbReference type="PANTHER" id="PTHR43433">
    <property type="entry name" value="HYDROLASE, ALPHA/BETA FOLD FAMILY PROTEIN"/>
    <property type="match status" value="1"/>
</dbReference>
<organism evidence="2 3">
    <name type="scientific">Oceanobacillus neutriphilus</name>
    <dbReference type="NCBI Taxonomy" id="531815"/>
    <lineage>
        <taxon>Bacteria</taxon>
        <taxon>Bacillati</taxon>
        <taxon>Bacillota</taxon>
        <taxon>Bacilli</taxon>
        <taxon>Bacillales</taxon>
        <taxon>Bacillaceae</taxon>
        <taxon>Oceanobacillus</taxon>
    </lineage>
</organism>
<evidence type="ECO:0000313" key="2">
    <source>
        <dbReference type="EMBL" id="GGP08442.1"/>
    </source>
</evidence>
<dbReference type="Gene3D" id="3.40.50.1820">
    <property type="entry name" value="alpha/beta hydrolase"/>
    <property type="match status" value="1"/>
</dbReference>
<dbReference type="EMBL" id="BMLW01000002">
    <property type="protein sequence ID" value="GGP08442.1"/>
    <property type="molecule type" value="Genomic_DNA"/>
</dbReference>
<name>A0ABQ2NQ50_9BACI</name>
<dbReference type="Pfam" id="PF00561">
    <property type="entry name" value="Abhydrolase_1"/>
    <property type="match status" value="1"/>
</dbReference>
<dbReference type="PRINTS" id="PR00111">
    <property type="entry name" value="ABHYDROLASE"/>
</dbReference>
<feature type="domain" description="AB hydrolase-1" evidence="1">
    <location>
        <begin position="22"/>
        <end position="149"/>
    </location>
</feature>
<dbReference type="RefSeq" id="WP_188733268.1">
    <property type="nucleotide sequence ID" value="NZ_BMLW01000002.1"/>
</dbReference>
<evidence type="ECO:0000313" key="3">
    <source>
        <dbReference type="Proteomes" id="UP000641206"/>
    </source>
</evidence>
<comment type="caution">
    <text evidence="2">The sequence shown here is derived from an EMBL/GenBank/DDBJ whole genome shotgun (WGS) entry which is preliminary data.</text>
</comment>
<proteinExistence type="predicted"/>